<organism evidence="9 10">
    <name type="scientific">Candidatus Hydrogenosomobacter endosymbioticus</name>
    <dbReference type="NCBI Taxonomy" id="2558174"/>
    <lineage>
        <taxon>Bacteria</taxon>
        <taxon>Pseudomonadati</taxon>
        <taxon>Pseudomonadota</taxon>
        <taxon>Alphaproteobacteria</taxon>
        <taxon>Holosporales</taxon>
        <taxon>Holosporaceae</taxon>
        <taxon>Candidatus Hydrogenosomobacter</taxon>
    </lineage>
</organism>
<dbReference type="SUPFAM" id="SSF82679">
    <property type="entry name" value="N-utilization substance G protein NusG, N-terminal domain"/>
    <property type="match status" value="1"/>
</dbReference>
<evidence type="ECO:0000256" key="3">
    <source>
        <dbReference type="ARBA" id="ARBA00023015"/>
    </source>
</evidence>
<dbReference type="RefSeq" id="WP_236864976.1">
    <property type="nucleotide sequence ID" value="NZ_AP025225.1"/>
</dbReference>
<evidence type="ECO:0000256" key="4">
    <source>
        <dbReference type="ARBA" id="ARBA00023163"/>
    </source>
</evidence>
<feature type="domain" description="NusG-like N-terminal" evidence="8">
    <location>
        <begin position="11"/>
        <end position="120"/>
    </location>
</feature>
<dbReference type="CDD" id="cd06091">
    <property type="entry name" value="KOW_NusG"/>
    <property type="match status" value="1"/>
</dbReference>
<protein>
    <recommendedName>
        <fullName evidence="5 6">Transcription termination/antitermination protein NusG</fullName>
    </recommendedName>
</protein>
<evidence type="ECO:0000256" key="1">
    <source>
        <dbReference type="ARBA" id="ARBA00022472"/>
    </source>
</evidence>
<dbReference type="InterPro" id="IPR008991">
    <property type="entry name" value="Translation_prot_SH3-like_sf"/>
</dbReference>
<dbReference type="NCBIfam" id="TIGR00922">
    <property type="entry name" value="nusG"/>
    <property type="match status" value="1"/>
</dbReference>
<name>A0ABN6L8N0_9PROT</name>
<dbReference type="PRINTS" id="PR00338">
    <property type="entry name" value="NUSGTNSCPFCT"/>
</dbReference>
<proteinExistence type="inferred from homology"/>
<comment type="function">
    <text evidence="5 7">Participates in transcription elongation, termination and antitermination.</text>
</comment>
<dbReference type="HAMAP" id="MF_00948">
    <property type="entry name" value="NusG"/>
    <property type="match status" value="1"/>
</dbReference>
<keyword evidence="1 5" id="KW-0806">Transcription termination</keyword>
<evidence type="ECO:0000256" key="6">
    <source>
        <dbReference type="NCBIfam" id="TIGR00922"/>
    </source>
</evidence>
<evidence type="ECO:0000313" key="10">
    <source>
        <dbReference type="Proteomes" id="UP001320209"/>
    </source>
</evidence>
<dbReference type="InterPro" id="IPR014722">
    <property type="entry name" value="Rib_uL2_dom2"/>
</dbReference>
<dbReference type="EMBL" id="AP025225">
    <property type="protein sequence ID" value="BDB96545.1"/>
    <property type="molecule type" value="Genomic_DNA"/>
</dbReference>
<dbReference type="CDD" id="cd09891">
    <property type="entry name" value="NGN_Bact_1"/>
    <property type="match status" value="1"/>
</dbReference>
<dbReference type="Gene3D" id="2.30.30.30">
    <property type="match status" value="1"/>
</dbReference>
<dbReference type="InterPro" id="IPR036735">
    <property type="entry name" value="NGN_dom_sf"/>
</dbReference>
<evidence type="ECO:0000259" key="8">
    <source>
        <dbReference type="SMART" id="SM00738"/>
    </source>
</evidence>
<keyword evidence="4 5" id="KW-0804">Transcription</keyword>
<evidence type="ECO:0000256" key="7">
    <source>
        <dbReference type="RuleBase" id="RU000538"/>
    </source>
</evidence>
<dbReference type="InterPro" id="IPR047050">
    <property type="entry name" value="NGN"/>
</dbReference>
<dbReference type="PANTHER" id="PTHR30265">
    <property type="entry name" value="RHO-INTERACTING TRANSCRIPTION TERMINATION FACTOR NUSG"/>
    <property type="match status" value="1"/>
</dbReference>
<dbReference type="Proteomes" id="UP001320209">
    <property type="component" value="Chromosome"/>
</dbReference>
<dbReference type="SUPFAM" id="SSF50104">
    <property type="entry name" value="Translation proteins SH3-like domain"/>
    <property type="match status" value="1"/>
</dbReference>
<evidence type="ECO:0000256" key="5">
    <source>
        <dbReference type="HAMAP-Rule" id="MF_00948"/>
    </source>
</evidence>
<dbReference type="InterPro" id="IPR001062">
    <property type="entry name" value="Transcrpt_antiterm_NusG"/>
</dbReference>
<keyword evidence="2 5" id="KW-0889">Transcription antitermination</keyword>
<reference evidence="9" key="1">
    <citation type="submission" date="2021-10" db="EMBL/GenBank/DDBJ databases">
        <title>Genome Sequence of The Candidatus Hydrogeosomobacter endosymbioticus, an Intracellular Bacterial Symbiont of the Anaerobic Ciliate GW7.</title>
        <authorList>
            <person name="Shiohama Y."/>
            <person name="Shinzato N."/>
        </authorList>
    </citation>
    <scope>NUCLEOTIDE SEQUENCE [LARGE SCALE GENOMIC DNA]</scope>
    <source>
        <strain evidence="9">200920</strain>
    </source>
</reference>
<evidence type="ECO:0000256" key="2">
    <source>
        <dbReference type="ARBA" id="ARBA00022814"/>
    </source>
</evidence>
<sequence>MCSEVSGTKSVARWYVVYVAAGGENRMVSELRDRFDKSGVGDLLFDVFVPKKCVTVVKRGVKVRTEGRVLPGYVFVKMQCTPETVNIVQNFPRVLSFLGSSNGDPKPLSDKEMAALLDQVDELVKTSESEVNFEPGEHVKVCNGLFASMNGVVEEVVGSRLKVSISILGRSTPVDLDFSQVEKL</sequence>
<dbReference type="InterPro" id="IPR043425">
    <property type="entry name" value="NusG-like"/>
</dbReference>
<keyword evidence="10" id="KW-1185">Reference proteome</keyword>
<accession>A0ABN6L8N0</accession>
<evidence type="ECO:0000313" key="9">
    <source>
        <dbReference type="EMBL" id="BDB96545.1"/>
    </source>
</evidence>
<dbReference type="InterPro" id="IPR006645">
    <property type="entry name" value="NGN-like_dom"/>
</dbReference>
<keyword evidence="3 5" id="KW-0805">Transcription regulation</keyword>
<dbReference type="Gene3D" id="3.30.70.940">
    <property type="entry name" value="NusG, N-terminal domain"/>
    <property type="match status" value="1"/>
</dbReference>
<comment type="similarity">
    <text evidence="5 7">Belongs to the NusG family.</text>
</comment>
<dbReference type="PANTHER" id="PTHR30265:SF2">
    <property type="entry name" value="TRANSCRIPTION TERMINATION_ANTITERMINATION PROTEIN NUSG"/>
    <property type="match status" value="1"/>
</dbReference>
<dbReference type="Pfam" id="PF02357">
    <property type="entry name" value="NusG"/>
    <property type="match status" value="1"/>
</dbReference>
<dbReference type="SMART" id="SM00738">
    <property type="entry name" value="NGN"/>
    <property type="match status" value="1"/>
</dbReference>
<gene>
    <name evidence="5 9" type="primary">nusG</name>
    <name evidence="9" type="ORF">HYD_6780</name>
</gene>